<dbReference type="SUPFAM" id="SSF48256">
    <property type="entry name" value="Citrate synthase"/>
    <property type="match status" value="1"/>
</dbReference>
<evidence type="ECO:0000313" key="7">
    <source>
        <dbReference type="Proteomes" id="UP000018934"/>
    </source>
</evidence>
<sequence>MEQTESVQFEQFETKMFKELTQKAIDSSKINPELYSKYQVMRGLRDLEGKGVLVGLTEIGEVHSYIIDEGEKIPVPGRLTYRGIDINDIVDGFIKDERYGFEETSYLLLFGHLPNAEELKDFEQVLTAYQKLPEDFVRGTILKSPGKDIMNMLARSILSLYSYDDNPDDNSIENVLKQCMKLIAWMPLLAVYGYHSCAHYHGNKSLFLHSPLPHLSTAENILHMLRPDSKYTKLEAALLDISLVLHSEHGGGNNSTFVTHVITSTGSDTYSVMAAAIGALKGPKHGGANIKTYNMLEDIKQNVTDWQDEDEIKAYLMKIMNKQAFDRSGLIYGIGHAVYSISDPREVLLKEYAGKLAQEKGLAEEYDLFSRVEKLAPDIVLGHNKSGKVISANVDFYSGFVYKMLGLPLELFTPIFAISRMSGWSAHRIEEIVNNGKIVRPAYKSVAPRREYIPLSGRN</sequence>
<evidence type="ECO:0000313" key="6">
    <source>
        <dbReference type="EMBL" id="AHF10922.1"/>
    </source>
</evidence>
<dbReference type="InterPro" id="IPR002020">
    <property type="entry name" value="Citrate_synthase"/>
</dbReference>
<gene>
    <name evidence="6" type="ORF">DEHRE_13310</name>
</gene>
<comment type="catalytic activity">
    <reaction evidence="4">
        <text>oxaloacetate + acetyl-CoA + H2O = citrate + CoA + H(+)</text>
        <dbReference type="Rhea" id="RHEA:16845"/>
        <dbReference type="ChEBI" id="CHEBI:15377"/>
        <dbReference type="ChEBI" id="CHEBI:15378"/>
        <dbReference type="ChEBI" id="CHEBI:16452"/>
        <dbReference type="ChEBI" id="CHEBI:16947"/>
        <dbReference type="ChEBI" id="CHEBI:57287"/>
        <dbReference type="ChEBI" id="CHEBI:57288"/>
        <dbReference type="EC" id="2.3.3.16"/>
    </reaction>
</comment>
<dbReference type="Gene3D" id="1.10.580.10">
    <property type="entry name" value="Citrate Synthase, domain 1"/>
    <property type="match status" value="1"/>
</dbReference>
<evidence type="ECO:0000256" key="1">
    <source>
        <dbReference type="ARBA" id="ARBA00005163"/>
    </source>
</evidence>
<dbReference type="InterPro" id="IPR036969">
    <property type="entry name" value="Citrate_synthase_sf"/>
</dbReference>
<name>A0ABN4BZF8_DEHRP</name>
<accession>A0ABN4BZF8</accession>
<dbReference type="Pfam" id="PF00285">
    <property type="entry name" value="Citrate_synt"/>
    <property type="match status" value="1"/>
</dbReference>
<keyword evidence="6" id="KW-0012">Acyltransferase</keyword>
<evidence type="ECO:0000256" key="5">
    <source>
        <dbReference type="PIRNR" id="PIRNR001369"/>
    </source>
</evidence>
<comment type="pathway">
    <text evidence="1">Carbohydrate metabolism; tricarboxylic acid cycle.</text>
</comment>
<comment type="similarity">
    <text evidence="2 5">Belongs to the citrate synthase family.</text>
</comment>
<dbReference type="Proteomes" id="UP000018934">
    <property type="component" value="Chromosome"/>
</dbReference>
<dbReference type="EMBL" id="CP007033">
    <property type="protein sequence ID" value="AHF10922.1"/>
    <property type="molecule type" value="Genomic_DNA"/>
</dbReference>
<dbReference type="RefSeq" id="WP_019224690.1">
    <property type="nucleotide sequence ID" value="NZ_CP007033.1"/>
</dbReference>
<dbReference type="InterPro" id="IPR024176">
    <property type="entry name" value="Citrate_synthase_bac-typ"/>
</dbReference>
<organism evidence="6 7">
    <name type="scientific">Dehalobacter restrictus (strain DSM 9455 / PER-K23)</name>
    <dbReference type="NCBI Taxonomy" id="871738"/>
    <lineage>
        <taxon>Bacteria</taxon>
        <taxon>Bacillati</taxon>
        <taxon>Bacillota</taxon>
        <taxon>Clostridia</taxon>
        <taxon>Eubacteriales</taxon>
        <taxon>Desulfitobacteriaceae</taxon>
        <taxon>Dehalobacter</taxon>
    </lineage>
</organism>
<dbReference type="GO" id="GO:0036440">
    <property type="term" value="F:citrate synthase activity"/>
    <property type="evidence" value="ECO:0007669"/>
    <property type="project" value="UniProtKB-EC"/>
</dbReference>
<protein>
    <recommendedName>
        <fullName evidence="5">Citrate synthase</fullName>
    </recommendedName>
</protein>
<dbReference type="PANTHER" id="PTHR11739">
    <property type="entry name" value="CITRATE SYNTHASE"/>
    <property type="match status" value="1"/>
</dbReference>
<dbReference type="InterPro" id="IPR016143">
    <property type="entry name" value="Citrate_synth-like_sm_a-sub"/>
</dbReference>
<dbReference type="PIRSF" id="PIRSF001369">
    <property type="entry name" value="Citrate_synth"/>
    <property type="match status" value="1"/>
</dbReference>
<dbReference type="NCBIfam" id="NF010635">
    <property type="entry name" value="PRK14032.1"/>
    <property type="match status" value="1"/>
</dbReference>
<proteinExistence type="inferred from homology"/>
<dbReference type="Gene3D" id="1.10.230.10">
    <property type="entry name" value="Cytochrome P450-Terp, domain 2"/>
    <property type="match status" value="1"/>
</dbReference>
<evidence type="ECO:0000256" key="4">
    <source>
        <dbReference type="ARBA" id="ARBA00049288"/>
    </source>
</evidence>
<dbReference type="InterPro" id="IPR016142">
    <property type="entry name" value="Citrate_synth-like_lrg_a-sub"/>
</dbReference>
<evidence type="ECO:0000256" key="2">
    <source>
        <dbReference type="ARBA" id="ARBA00010566"/>
    </source>
</evidence>
<keyword evidence="7" id="KW-1185">Reference proteome</keyword>
<reference evidence="6 7" key="1">
    <citation type="journal article" date="2013" name="Stand. Genomic Sci.">
        <title>Complete genome sequence of Dehalobacter restrictus PER-K23(T.).</title>
        <authorList>
            <person name="Kruse T."/>
            <person name="Maillard J."/>
            <person name="Goodwin L."/>
            <person name="Woyke T."/>
            <person name="Teshima H."/>
            <person name="Bruce D."/>
            <person name="Detter C."/>
            <person name="Tapia R."/>
            <person name="Han C."/>
            <person name="Huntemann M."/>
            <person name="Wei C.L."/>
            <person name="Han J."/>
            <person name="Chen A."/>
            <person name="Kyrpides N."/>
            <person name="Szeto E."/>
            <person name="Markowitz V."/>
            <person name="Ivanova N."/>
            <person name="Pagani I."/>
            <person name="Pati A."/>
            <person name="Pitluck S."/>
            <person name="Nolan M."/>
            <person name="Holliger C."/>
            <person name="Smidt H."/>
        </authorList>
    </citation>
    <scope>NUCLEOTIDE SEQUENCE [LARGE SCALE GENOMIC DNA]</scope>
    <source>
        <strain evidence="7">DSM 9455</strain>
    </source>
</reference>
<dbReference type="CDD" id="cd06113">
    <property type="entry name" value="citrate_synt_like_1_2"/>
    <property type="match status" value="1"/>
</dbReference>
<evidence type="ECO:0000256" key="3">
    <source>
        <dbReference type="ARBA" id="ARBA00022679"/>
    </source>
</evidence>
<keyword evidence="3 5" id="KW-0808">Transferase</keyword>
<dbReference type="PANTHER" id="PTHR11739:SF4">
    <property type="entry name" value="CITRATE SYNTHASE, PEROXISOMAL"/>
    <property type="match status" value="1"/>
</dbReference>
<dbReference type="PRINTS" id="PR00143">
    <property type="entry name" value="CITRTSNTHASE"/>
</dbReference>